<name>A0A0N5CFH5_STREA</name>
<organism evidence="1 2">
    <name type="scientific">Strongyloides papillosus</name>
    <name type="common">Intestinal threadworm</name>
    <dbReference type="NCBI Taxonomy" id="174720"/>
    <lineage>
        <taxon>Eukaryota</taxon>
        <taxon>Metazoa</taxon>
        <taxon>Ecdysozoa</taxon>
        <taxon>Nematoda</taxon>
        <taxon>Chromadorea</taxon>
        <taxon>Rhabditida</taxon>
        <taxon>Tylenchina</taxon>
        <taxon>Panagrolaimomorpha</taxon>
        <taxon>Strongyloidoidea</taxon>
        <taxon>Strongyloididae</taxon>
        <taxon>Strongyloides</taxon>
    </lineage>
</organism>
<dbReference type="WBParaSite" id="SPAL_0001661200.1">
    <property type="protein sequence ID" value="SPAL_0001661200.1"/>
    <property type="gene ID" value="SPAL_0001661200"/>
</dbReference>
<reference evidence="2" key="1">
    <citation type="submission" date="2017-02" db="UniProtKB">
        <authorList>
            <consortium name="WormBaseParasite"/>
        </authorList>
    </citation>
    <scope>IDENTIFICATION</scope>
</reference>
<sequence length="415" mass="47159">MVSIVKNLKITSFVNFFGKILKVGEDHSSLIKKSKWPKFLDYHTEGGDSGSIITSCIHTEWIENKGLVKFNTLDVFDIIQKCENNIFEISPSFIKALDGDIIYSSDKNFLIVFKVSIRGEDDFIGCVFDGEKNEVLINKGIPHTPPILYQDTGDIKVLQRMTNGISFEKLDFSVLKMNIEGSTIDNDLITFTEELCEQGDKIAVKINDYINTFKGMNTLSLLKAHETMKCFDGLEVIKIDKNFHEVPIGTKWKNSVLENKSKQLSQNFKMEWITEKDEPRVIKIGFHGLSGSFEGEYGEPGVMYRKEIKTYSYKLLMTRPDGTFFLRSLTPDTGFIISVVPSNESGRPDFSRLHNILVPYGYGIRLAPLVWHSVPFPQESESSVTLQEVVCETNANVIINLEELSHPWFEIYTGN</sequence>
<dbReference type="AlphaFoldDB" id="A0A0N5CFH5"/>
<protein>
    <submittedName>
        <fullName evidence="2">SH2 domain-containing protein</fullName>
    </submittedName>
</protein>
<evidence type="ECO:0000313" key="2">
    <source>
        <dbReference type="WBParaSite" id="SPAL_0001661200.1"/>
    </source>
</evidence>
<proteinExistence type="predicted"/>
<dbReference type="Proteomes" id="UP000046392">
    <property type="component" value="Unplaced"/>
</dbReference>
<keyword evidence="1" id="KW-1185">Reference proteome</keyword>
<evidence type="ECO:0000313" key="1">
    <source>
        <dbReference type="Proteomes" id="UP000046392"/>
    </source>
</evidence>
<dbReference type="STRING" id="174720.A0A0N5CFH5"/>
<accession>A0A0N5CFH5</accession>